<proteinExistence type="predicted"/>
<reference evidence="1 2" key="1">
    <citation type="submission" date="2016-10" db="EMBL/GenBank/DDBJ databases">
        <authorList>
            <person name="de Groot N.N."/>
        </authorList>
    </citation>
    <scope>NUCLEOTIDE SEQUENCE [LARGE SCALE GENOMIC DNA]</scope>
    <source>
        <strain evidence="1 2">DSM 5885</strain>
    </source>
</reference>
<dbReference type="AlphaFoldDB" id="A0A1G8BSZ7"/>
<accession>A0A1G8BSZ7</accession>
<evidence type="ECO:0000313" key="1">
    <source>
        <dbReference type="EMBL" id="SDH35810.1"/>
    </source>
</evidence>
<dbReference type="Proteomes" id="UP000198607">
    <property type="component" value="Unassembled WGS sequence"/>
</dbReference>
<evidence type="ECO:0000313" key="2">
    <source>
        <dbReference type="Proteomes" id="UP000198607"/>
    </source>
</evidence>
<keyword evidence="2" id="KW-1185">Reference proteome</keyword>
<dbReference type="RefSeq" id="WP_091936289.1">
    <property type="nucleotide sequence ID" value="NZ_FNCY01000005.1"/>
</dbReference>
<dbReference type="EMBL" id="FNCY01000005">
    <property type="protein sequence ID" value="SDH35810.1"/>
    <property type="molecule type" value="Genomic_DNA"/>
</dbReference>
<dbReference type="STRING" id="83767.SAMN05660652_01577"/>
<organism evidence="1 2">
    <name type="scientific">Propionivibrio dicarboxylicus</name>
    <dbReference type="NCBI Taxonomy" id="83767"/>
    <lineage>
        <taxon>Bacteria</taxon>
        <taxon>Pseudomonadati</taxon>
        <taxon>Pseudomonadota</taxon>
        <taxon>Betaproteobacteria</taxon>
        <taxon>Rhodocyclales</taxon>
        <taxon>Rhodocyclaceae</taxon>
        <taxon>Propionivibrio</taxon>
    </lineage>
</organism>
<sequence length="147" mass="15684">MQFESRLVAADDDEIVELGESAQPLAQWSGVVLPGFDTVRLATLHALLTGEPLHGVLDAYEPAYVSSDDVAVVRVADELCASLVDLDDDAVVVAATELAATEEFESAGWSEEVVTDLLADLAGLAQLADAQDQALFLIIRPLEMTEE</sequence>
<protein>
    <submittedName>
        <fullName evidence="1">Uncharacterized protein</fullName>
    </submittedName>
</protein>
<dbReference type="OrthoDB" id="8563368at2"/>
<gene>
    <name evidence="1" type="ORF">SAMN05660652_01577</name>
</gene>
<name>A0A1G8BSZ7_9RHOO</name>